<evidence type="ECO:0000256" key="1">
    <source>
        <dbReference type="SAM" id="Phobius"/>
    </source>
</evidence>
<keyword evidence="1" id="KW-0812">Transmembrane</keyword>
<organism evidence="2 3">
    <name type="scientific">Kocuria salsicia</name>
    <dbReference type="NCBI Taxonomy" id="664639"/>
    <lineage>
        <taxon>Bacteria</taxon>
        <taxon>Bacillati</taxon>
        <taxon>Actinomycetota</taxon>
        <taxon>Actinomycetes</taxon>
        <taxon>Micrococcales</taxon>
        <taxon>Micrococcaceae</taxon>
        <taxon>Kocuria</taxon>
    </lineage>
</organism>
<name>A0ABV3KA09_9MICC</name>
<feature type="transmembrane region" description="Helical" evidence="1">
    <location>
        <begin position="60"/>
        <end position="81"/>
    </location>
</feature>
<sequence>MTDLRTTRPGCVADTEDRPAFATACNEWSQRTALITFTQEPRRLRVVLAKQLAGAWPSQMVVVVQGVAFGLALPIGTWRVLTHEVK</sequence>
<reference evidence="2 3" key="1">
    <citation type="submission" date="2024-06" db="EMBL/GenBank/DDBJ databases">
        <title>The Natural Products Discovery Center: Release of the First 8490 Sequenced Strains for Exploring Actinobacteria Biosynthetic Diversity.</title>
        <authorList>
            <person name="Kalkreuter E."/>
            <person name="Kautsar S.A."/>
            <person name="Yang D."/>
            <person name="Bader C.D."/>
            <person name="Teijaro C.N."/>
            <person name="Fluegel L."/>
            <person name="Davis C.M."/>
            <person name="Simpson J.R."/>
            <person name="Lauterbach L."/>
            <person name="Steele A.D."/>
            <person name="Gui C."/>
            <person name="Meng S."/>
            <person name="Li G."/>
            <person name="Viehrig K."/>
            <person name="Ye F."/>
            <person name="Su P."/>
            <person name="Kiefer A.F."/>
            <person name="Nichols A."/>
            <person name="Cepeda A.J."/>
            <person name="Yan W."/>
            <person name="Fan B."/>
            <person name="Jiang Y."/>
            <person name="Adhikari A."/>
            <person name="Zheng C.-J."/>
            <person name="Schuster L."/>
            <person name="Cowan T.M."/>
            <person name="Smanski M.J."/>
            <person name="Chevrette M.G."/>
            <person name="De Carvalho L.P.S."/>
            <person name="Shen B."/>
        </authorList>
    </citation>
    <scope>NUCLEOTIDE SEQUENCE [LARGE SCALE GENOMIC DNA]</scope>
    <source>
        <strain evidence="2 3">NPDC079179</strain>
    </source>
</reference>
<keyword evidence="1" id="KW-0472">Membrane</keyword>
<dbReference type="RefSeq" id="WP_363784252.1">
    <property type="nucleotide sequence ID" value="NZ_JBFBLL010000002.1"/>
</dbReference>
<gene>
    <name evidence="2" type="ORF">AB0O96_03360</name>
</gene>
<evidence type="ECO:0000313" key="3">
    <source>
        <dbReference type="Proteomes" id="UP001553031"/>
    </source>
</evidence>
<dbReference type="Proteomes" id="UP001553031">
    <property type="component" value="Unassembled WGS sequence"/>
</dbReference>
<protein>
    <submittedName>
        <fullName evidence="2">Uncharacterized protein</fullName>
    </submittedName>
</protein>
<comment type="caution">
    <text evidence="2">The sequence shown here is derived from an EMBL/GenBank/DDBJ whole genome shotgun (WGS) entry which is preliminary data.</text>
</comment>
<accession>A0ABV3KA09</accession>
<proteinExistence type="predicted"/>
<evidence type="ECO:0000313" key="2">
    <source>
        <dbReference type="EMBL" id="MEV8157234.1"/>
    </source>
</evidence>
<dbReference type="EMBL" id="JBFBLL010000002">
    <property type="protein sequence ID" value="MEV8157234.1"/>
    <property type="molecule type" value="Genomic_DNA"/>
</dbReference>
<keyword evidence="3" id="KW-1185">Reference proteome</keyword>
<keyword evidence="1" id="KW-1133">Transmembrane helix</keyword>